<feature type="region of interest" description="Disordered" evidence="1">
    <location>
        <begin position="132"/>
        <end position="153"/>
    </location>
</feature>
<accession>A0ABR6S8I8</accession>
<evidence type="ECO:0000313" key="2">
    <source>
        <dbReference type="EMBL" id="MBC1302701.1"/>
    </source>
</evidence>
<organism evidence="2 3">
    <name type="scientific">Trichormus variabilis N2B</name>
    <dbReference type="NCBI Taxonomy" id="2681315"/>
    <lineage>
        <taxon>Bacteria</taxon>
        <taxon>Bacillati</taxon>
        <taxon>Cyanobacteriota</taxon>
        <taxon>Cyanophyceae</taxon>
        <taxon>Nostocales</taxon>
        <taxon>Nostocaceae</taxon>
        <taxon>Trichormus</taxon>
    </lineage>
</organism>
<dbReference type="Proteomes" id="UP000570851">
    <property type="component" value="Unassembled WGS sequence"/>
</dbReference>
<dbReference type="RefSeq" id="WP_013036449.1">
    <property type="nucleotide sequence ID" value="NZ_JACKZP010000040.1"/>
</dbReference>
<keyword evidence="3" id="KW-1185">Reference proteome</keyword>
<protein>
    <submittedName>
        <fullName evidence="2">Uncharacterized protein</fullName>
    </submittedName>
</protein>
<comment type="caution">
    <text evidence="2">The sequence shown here is derived from an EMBL/GenBank/DDBJ whole genome shotgun (WGS) entry which is preliminary data.</text>
</comment>
<dbReference type="EMBL" id="JACKZP010000040">
    <property type="protein sequence ID" value="MBC1302701.1"/>
    <property type="molecule type" value="Genomic_DNA"/>
</dbReference>
<evidence type="ECO:0000256" key="1">
    <source>
        <dbReference type="SAM" id="MobiDB-lite"/>
    </source>
</evidence>
<feature type="compositionally biased region" description="Basic and acidic residues" evidence="1">
    <location>
        <begin position="134"/>
        <end position="143"/>
    </location>
</feature>
<dbReference type="GeneID" id="58725278"/>
<gene>
    <name evidence="2" type="ORF">GNE12_12335</name>
</gene>
<sequence length="153" mass="17499">MVMSAIGGSSVSTQNLTFNVDGKQMDWAEYGQYLADKNRTAAQQQAQDRLNQLRDTWNVGFDLRQREAEANASRAFGYRAKETDQNFQNNRTLQGDNLQSIERRDAAQIAARERMQESGFGQERDMAGLRSQIKQREKSEDRSAAIASFRNRR</sequence>
<reference evidence="2 3" key="1">
    <citation type="submission" date="2019-11" db="EMBL/GenBank/DDBJ databases">
        <title>Comparison of genomes from free-living endosymbiotic cyanobacteria isolated from Azolla.</title>
        <authorList>
            <person name="Thiel T."/>
            <person name="Pratte B."/>
        </authorList>
    </citation>
    <scope>NUCLEOTIDE SEQUENCE [LARGE SCALE GENOMIC DNA]</scope>
    <source>
        <strain evidence="2 3">N2B</strain>
    </source>
</reference>
<proteinExistence type="predicted"/>
<evidence type="ECO:0000313" key="3">
    <source>
        <dbReference type="Proteomes" id="UP000570851"/>
    </source>
</evidence>
<name>A0ABR6S8I8_ANAVA</name>